<dbReference type="AlphaFoldDB" id="A0A1G6DJT0"/>
<evidence type="ECO:0000313" key="1">
    <source>
        <dbReference type="EMBL" id="SDB45361.1"/>
    </source>
</evidence>
<keyword evidence="2" id="KW-1185">Reference proteome</keyword>
<sequence>MVQIVIWTASHLYYIQPRSQAFHSGLADVIKASAGTTFAYLMEDLRSGGLVLRIFVHHER</sequence>
<evidence type="ECO:0000313" key="2">
    <source>
        <dbReference type="Proteomes" id="UP000198771"/>
    </source>
</evidence>
<name>A0A1G6DJT0_9BACT</name>
<dbReference type="Proteomes" id="UP000198771">
    <property type="component" value="Unassembled WGS sequence"/>
</dbReference>
<reference evidence="1 2" key="1">
    <citation type="submission" date="2016-10" db="EMBL/GenBank/DDBJ databases">
        <authorList>
            <person name="de Groot N.N."/>
        </authorList>
    </citation>
    <scope>NUCLEOTIDE SEQUENCE [LARGE SCALE GENOMIC DNA]</scope>
    <source>
        <strain evidence="1 2">ASO4-2</strain>
    </source>
</reference>
<proteinExistence type="predicted"/>
<organism evidence="1 2">
    <name type="scientific">Desulfonatronum thiosulfatophilum</name>
    <dbReference type="NCBI Taxonomy" id="617002"/>
    <lineage>
        <taxon>Bacteria</taxon>
        <taxon>Pseudomonadati</taxon>
        <taxon>Thermodesulfobacteriota</taxon>
        <taxon>Desulfovibrionia</taxon>
        <taxon>Desulfovibrionales</taxon>
        <taxon>Desulfonatronaceae</taxon>
        <taxon>Desulfonatronum</taxon>
    </lineage>
</organism>
<protein>
    <submittedName>
        <fullName evidence="1">Uncharacterized protein</fullName>
    </submittedName>
</protein>
<gene>
    <name evidence="1" type="ORF">SAMN05660653_02207</name>
</gene>
<dbReference type="EMBL" id="FMXO01000012">
    <property type="protein sequence ID" value="SDB45361.1"/>
    <property type="molecule type" value="Genomic_DNA"/>
</dbReference>
<accession>A0A1G6DJT0</accession>